<evidence type="ECO:0000256" key="12">
    <source>
        <dbReference type="RuleBase" id="RU363067"/>
    </source>
</evidence>
<feature type="binding site" evidence="9">
    <location>
        <position position="503"/>
    </location>
    <ligand>
        <name>AMP</name>
        <dbReference type="ChEBI" id="CHEBI:456215"/>
    </ligand>
</feature>
<feature type="binding site" evidence="10">
    <location>
        <position position="385"/>
    </location>
    <ligand>
        <name>Zn(2+)</name>
        <dbReference type="ChEBI" id="CHEBI:29105"/>
        <label>1</label>
    </ligand>
</feature>
<evidence type="ECO:0000259" key="14">
    <source>
        <dbReference type="PROSITE" id="PS51845"/>
    </source>
</evidence>
<sequence>MATSGKRGTAVRIHRIADITQEPREIHTPIVAYKDMPIVSLEAAAEPLVPLLPAIQSYVAAAKSLCKNPPADGLTLDESASIMLYSMGWTPEDQCLYIALNATLRSEDREKLMPWLSYLKLLLTALQQLPSERGTVFRGIKSDLRNEYRKDSTIVWWAFSSSTTSIGVLNEELFLGKEGKRTMFAIKCSSGKDIQKHSYFPSENEILLHAATQFKVVDSLDQGDGLYIIQLQEIESIHPLLQPLLESNSDNGSKDQPVHTVTSPISELGVDTPHLEELRCLLNCINDWDLDIFRIEDLSCQQPLTIIAYRIFQERSLVRTYAIEPHTLISYLVALEHRYQPVPYHNRTHAADVCQSMHVLLNAPALDGVFTDLEIMSAIFASAIHDVDHPGVTNPFLINTKNDLALTYNDDSVLENHHLAVAFKLLQADERNIFSHLTTKQMKTLRKIVIDMVLATDMSKHMQLLADLKTMIETKKDTGNDIIMLESYDDRVQVLQSMIHCADLSNPTKPLKICMKWTDRSMEEFWRQGDKERDFELEISPMCDRRLASVEKHQIAFIEFIVHPLWETWADLLYPDVNNILETLEQNRDWYQARLSAPASVSAGTNITNSSSPSSSPTPMTKTVSSSNEEDSLMK</sequence>
<dbReference type="Proteomes" id="UP000682733">
    <property type="component" value="Unassembled WGS sequence"/>
</dbReference>
<comment type="similarity">
    <text evidence="12">Belongs to the cyclic nucleotide phosphodiesterase family.</text>
</comment>
<evidence type="ECO:0000256" key="13">
    <source>
        <dbReference type="SAM" id="MobiDB-lite"/>
    </source>
</evidence>
<feature type="binding site" evidence="10">
    <location>
        <position position="503"/>
    </location>
    <ligand>
        <name>Zn(2+)</name>
        <dbReference type="ChEBI" id="CHEBI:29105"/>
        <label>1</label>
    </ligand>
</feature>
<dbReference type="GO" id="GO:0007165">
    <property type="term" value="P:signal transduction"/>
    <property type="evidence" value="ECO:0007669"/>
    <property type="project" value="InterPro"/>
</dbReference>
<dbReference type="InterPro" id="IPR000768">
    <property type="entry name" value="ART"/>
</dbReference>
<dbReference type="CDD" id="cd00077">
    <property type="entry name" value="HDc"/>
    <property type="match status" value="1"/>
</dbReference>
<keyword evidence="11" id="KW-0521">NADP</keyword>
<dbReference type="EMBL" id="CAJOBA010003406">
    <property type="protein sequence ID" value="CAF3680805.1"/>
    <property type="molecule type" value="Genomic_DNA"/>
</dbReference>
<dbReference type="GO" id="GO:0004114">
    <property type="term" value="F:3',5'-cyclic-nucleotide phosphodiesterase activity"/>
    <property type="evidence" value="ECO:0007669"/>
    <property type="project" value="InterPro"/>
</dbReference>
<dbReference type="AlphaFoldDB" id="A0A8S2D7T1"/>
<feature type="binding site" evidence="10">
    <location>
        <position position="349"/>
    </location>
    <ligand>
        <name>Zn(2+)</name>
        <dbReference type="ChEBI" id="CHEBI:29105"/>
        <label>1</label>
    </ligand>
</feature>
<keyword evidence="4" id="KW-0548">Nucleotidyltransferase</keyword>
<feature type="region of interest" description="Disordered" evidence="13">
    <location>
        <begin position="602"/>
        <end position="635"/>
    </location>
</feature>
<dbReference type="PRINTS" id="PR00387">
    <property type="entry name" value="PDIESTERASE1"/>
</dbReference>
<dbReference type="PANTHER" id="PTHR11347">
    <property type="entry name" value="CYCLIC NUCLEOTIDE PHOSPHODIESTERASE"/>
    <property type="match status" value="1"/>
</dbReference>
<keyword evidence="5 10" id="KW-0479">Metal-binding</keyword>
<dbReference type="EC" id="2.4.2.31" evidence="11"/>
<evidence type="ECO:0000256" key="2">
    <source>
        <dbReference type="ARBA" id="ARBA00022676"/>
    </source>
</evidence>
<evidence type="ECO:0000313" key="16">
    <source>
        <dbReference type="EMBL" id="CAF3680805.1"/>
    </source>
</evidence>
<reference evidence="15" key="1">
    <citation type="submission" date="2021-02" db="EMBL/GenBank/DDBJ databases">
        <authorList>
            <person name="Nowell W R."/>
        </authorList>
    </citation>
    <scope>NUCLEOTIDE SEQUENCE</scope>
</reference>
<dbReference type="Gene3D" id="3.90.176.10">
    <property type="entry name" value="Toxin ADP-ribosyltransferase, Chain A, domain 1"/>
    <property type="match status" value="1"/>
</dbReference>
<dbReference type="SUPFAM" id="SSF56399">
    <property type="entry name" value="ADP-ribosylation"/>
    <property type="match status" value="1"/>
</dbReference>
<dbReference type="InterPro" id="IPR003607">
    <property type="entry name" value="HD/PDEase_dom"/>
</dbReference>
<feature type="binding site" evidence="9">
    <location>
        <position position="386"/>
    </location>
    <ligand>
        <name>AMP</name>
        <dbReference type="ChEBI" id="CHEBI:456215"/>
    </ligand>
</feature>
<dbReference type="PROSITE" id="PS51845">
    <property type="entry name" value="PDEASE_I_2"/>
    <property type="match status" value="1"/>
</dbReference>
<dbReference type="SUPFAM" id="SSF109604">
    <property type="entry name" value="HD-domain/PDEase-like"/>
    <property type="match status" value="1"/>
</dbReference>
<dbReference type="PROSITE" id="PS51996">
    <property type="entry name" value="TR_MART"/>
    <property type="match status" value="1"/>
</dbReference>
<comment type="similarity">
    <text evidence="1 11">Belongs to the Arg-specific ADP-ribosyltransferase family.</text>
</comment>
<feature type="domain" description="PDEase" evidence="14">
    <location>
        <begin position="270"/>
        <end position="598"/>
    </location>
</feature>
<feature type="binding site" evidence="10">
    <location>
        <position position="386"/>
    </location>
    <ligand>
        <name>Zn(2+)</name>
        <dbReference type="ChEBI" id="CHEBI:29105"/>
        <label>2</label>
    </ligand>
</feature>
<dbReference type="EMBL" id="CAJNOK010003405">
    <property type="protein sequence ID" value="CAF0899894.1"/>
    <property type="molecule type" value="Genomic_DNA"/>
</dbReference>
<keyword evidence="3 11" id="KW-0808">Transferase</keyword>
<organism evidence="15 17">
    <name type="scientific">Didymodactylos carnosus</name>
    <dbReference type="NCBI Taxonomy" id="1234261"/>
    <lineage>
        <taxon>Eukaryota</taxon>
        <taxon>Metazoa</taxon>
        <taxon>Spiralia</taxon>
        <taxon>Gnathifera</taxon>
        <taxon>Rotifera</taxon>
        <taxon>Eurotatoria</taxon>
        <taxon>Bdelloidea</taxon>
        <taxon>Philodinida</taxon>
        <taxon>Philodinidae</taxon>
        <taxon>Didymodactylos</taxon>
    </lineage>
</organism>
<dbReference type="Proteomes" id="UP000677228">
    <property type="component" value="Unassembled WGS sequence"/>
</dbReference>
<dbReference type="InterPro" id="IPR002073">
    <property type="entry name" value="PDEase_catalytic_dom"/>
</dbReference>
<keyword evidence="11" id="KW-0520">NAD</keyword>
<name>A0A8S2D7T1_9BILA</name>
<dbReference type="InterPro" id="IPR036971">
    <property type="entry name" value="PDEase_catalytic_dom_sf"/>
</dbReference>
<dbReference type="GO" id="GO:0046872">
    <property type="term" value="F:metal ion binding"/>
    <property type="evidence" value="ECO:0007669"/>
    <property type="project" value="UniProtKB-KW"/>
</dbReference>
<keyword evidence="2 11" id="KW-0328">Glycosyltransferase</keyword>
<evidence type="ECO:0000256" key="8">
    <source>
        <dbReference type="PIRSR" id="PIRSR623088-1"/>
    </source>
</evidence>
<evidence type="ECO:0000256" key="5">
    <source>
        <dbReference type="ARBA" id="ARBA00022723"/>
    </source>
</evidence>
<evidence type="ECO:0000256" key="1">
    <source>
        <dbReference type="ARBA" id="ARBA00009558"/>
    </source>
</evidence>
<evidence type="ECO:0000256" key="3">
    <source>
        <dbReference type="ARBA" id="ARBA00022679"/>
    </source>
</evidence>
<evidence type="ECO:0000256" key="10">
    <source>
        <dbReference type="PIRSR" id="PIRSR623088-3"/>
    </source>
</evidence>
<evidence type="ECO:0000256" key="6">
    <source>
        <dbReference type="ARBA" id="ARBA00022801"/>
    </source>
</evidence>
<evidence type="ECO:0000256" key="11">
    <source>
        <dbReference type="RuleBase" id="RU361228"/>
    </source>
</evidence>
<dbReference type="Pfam" id="PF01129">
    <property type="entry name" value="ART"/>
    <property type="match status" value="1"/>
</dbReference>
<feature type="compositionally biased region" description="Low complexity" evidence="13">
    <location>
        <begin position="610"/>
        <end position="627"/>
    </location>
</feature>
<evidence type="ECO:0000256" key="9">
    <source>
        <dbReference type="PIRSR" id="PIRSR623088-2"/>
    </source>
</evidence>
<proteinExistence type="inferred from homology"/>
<feature type="binding site" evidence="10">
    <location>
        <position position="386"/>
    </location>
    <ligand>
        <name>Zn(2+)</name>
        <dbReference type="ChEBI" id="CHEBI:29105"/>
        <label>1</label>
    </ligand>
</feature>
<feature type="active site" description="Proton donor" evidence="8">
    <location>
        <position position="345"/>
    </location>
</feature>
<dbReference type="InterPro" id="IPR023174">
    <property type="entry name" value="PDEase_CS"/>
</dbReference>
<dbReference type="Pfam" id="PF00233">
    <property type="entry name" value="PDEase_I"/>
    <property type="match status" value="1"/>
</dbReference>
<feature type="binding site" evidence="9">
    <location>
        <begin position="345"/>
        <end position="349"/>
    </location>
    <ligand>
        <name>AMP</name>
        <dbReference type="ChEBI" id="CHEBI:456215"/>
    </ligand>
</feature>
<dbReference type="GO" id="GO:0106274">
    <property type="term" value="F:NAD+-protein-arginine ADP-ribosyltransferase activity"/>
    <property type="evidence" value="ECO:0007669"/>
    <property type="project" value="UniProtKB-EC"/>
</dbReference>
<dbReference type="Gene3D" id="1.10.1300.10">
    <property type="entry name" value="3'5'-cyclic nucleotide phosphodiesterase, catalytic domain"/>
    <property type="match status" value="1"/>
</dbReference>
<accession>A0A8S2D7T1</accession>
<dbReference type="EC" id="3.1.4.-" evidence="12"/>
<dbReference type="PROSITE" id="PS00126">
    <property type="entry name" value="PDEASE_I_1"/>
    <property type="match status" value="1"/>
</dbReference>
<comment type="catalytic activity">
    <reaction evidence="7 11">
        <text>L-arginyl-[protein] + NAD(+) = N(omega)-(ADP-D-ribosyl)-L-arginyl-[protein] + nicotinamide + H(+)</text>
        <dbReference type="Rhea" id="RHEA:19149"/>
        <dbReference type="Rhea" id="RHEA-COMP:10532"/>
        <dbReference type="Rhea" id="RHEA-COMP:15087"/>
        <dbReference type="ChEBI" id="CHEBI:15378"/>
        <dbReference type="ChEBI" id="CHEBI:17154"/>
        <dbReference type="ChEBI" id="CHEBI:29965"/>
        <dbReference type="ChEBI" id="CHEBI:57540"/>
        <dbReference type="ChEBI" id="CHEBI:142554"/>
        <dbReference type="EC" id="2.4.2.31"/>
    </reaction>
</comment>
<evidence type="ECO:0000313" key="17">
    <source>
        <dbReference type="Proteomes" id="UP000677228"/>
    </source>
</evidence>
<comment type="cofactor">
    <cofactor evidence="12">
        <name>a divalent metal cation</name>
        <dbReference type="ChEBI" id="CHEBI:60240"/>
    </cofactor>
    <text evidence="12">Binds 2 divalent metal cations per subunit. Site 1 may preferentially bind zinc ions, while site 2 has a preference for magnesium and/or manganese ions.</text>
</comment>
<dbReference type="FunFam" id="1.10.1300.10:FF:000023">
    <property type="entry name" value="Phosphodiesterase"/>
    <property type="match status" value="1"/>
</dbReference>
<gene>
    <name evidence="15" type="ORF">OVA965_LOCUS9568</name>
    <name evidence="16" type="ORF">TMI583_LOCUS9564</name>
</gene>
<protein>
    <recommendedName>
        <fullName evidence="11 12">Multifunctional fusion protein</fullName>
    </recommendedName>
    <domain>
        <recommendedName>
            <fullName evidence="11">NAD(P)(+)--arginine ADP-ribosyltransferase</fullName>
            <ecNumber evidence="11">2.4.2.31</ecNumber>
        </recommendedName>
        <alternativeName>
            <fullName evidence="11">Mono(ADP-ribosyl)transferase</fullName>
        </alternativeName>
    </domain>
    <domain>
        <recommendedName>
            <fullName evidence="12">Phosphodiesterase</fullName>
            <ecNumber evidence="12">3.1.4.-</ecNumber>
        </recommendedName>
    </domain>
</protein>
<comment type="caution">
    <text evidence="15">The sequence shown here is derived from an EMBL/GenBank/DDBJ whole genome shotgun (WGS) entry which is preliminary data.</text>
</comment>
<keyword evidence="6 12" id="KW-0378">Hydrolase</keyword>
<evidence type="ECO:0000256" key="7">
    <source>
        <dbReference type="ARBA" id="ARBA00047597"/>
    </source>
</evidence>
<dbReference type="InterPro" id="IPR023088">
    <property type="entry name" value="PDEase"/>
</dbReference>
<feature type="binding site" evidence="9">
    <location>
        <position position="554"/>
    </location>
    <ligand>
        <name>AMP</name>
        <dbReference type="ChEBI" id="CHEBI:456215"/>
    </ligand>
</feature>
<evidence type="ECO:0000256" key="4">
    <source>
        <dbReference type="ARBA" id="ARBA00022695"/>
    </source>
</evidence>
<dbReference type="GO" id="GO:0016779">
    <property type="term" value="F:nucleotidyltransferase activity"/>
    <property type="evidence" value="ECO:0007669"/>
    <property type="project" value="UniProtKB-KW"/>
</dbReference>
<evidence type="ECO:0000313" key="15">
    <source>
        <dbReference type="EMBL" id="CAF0899894.1"/>
    </source>
</evidence>